<feature type="domain" description="Flavodoxin-like" evidence="1">
    <location>
        <begin position="5"/>
        <end position="162"/>
    </location>
</feature>
<dbReference type="RefSeq" id="WP_062419749.1">
    <property type="nucleotide sequence ID" value="NZ_BBXZ01000179.1"/>
</dbReference>
<dbReference type="EMBL" id="DF967975">
    <property type="protein sequence ID" value="GAP19473.1"/>
    <property type="molecule type" value="Genomic_DNA"/>
</dbReference>
<dbReference type="GO" id="GO:0006783">
    <property type="term" value="P:heme biosynthetic process"/>
    <property type="evidence" value="ECO:0007669"/>
    <property type="project" value="TreeGrafter"/>
</dbReference>
<sequence length="168" mass="18490">MAEKVLVAFATRAGSTAEVAQEIGKQLMDAGYVVDVLAAPKVKDLTPYRAVILGSAVRISRILPEAVKFMKQHAEALEHLPAAYFLVNMTMKEDTPEHRAAAQGFAAPLCALKEPVSLGLFGGVFDPERLSGLWRFFMSKSDLPRGDFRDWAAIHRWTDELIPKLPAP</sequence>
<gene>
    <name evidence="2" type="ORF">LSAC_03377</name>
</gene>
<dbReference type="GO" id="GO:0070819">
    <property type="term" value="F:menaquinone-dependent protoporphyrinogen oxidase activity"/>
    <property type="evidence" value="ECO:0007669"/>
    <property type="project" value="TreeGrafter"/>
</dbReference>
<organism evidence="2">
    <name type="scientific">Levilinea saccharolytica</name>
    <dbReference type="NCBI Taxonomy" id="229921"/>
    <lineage>
        <taxon>Bacteria</taxon>
        <taxon>Bacillati</taxon>
        <taxon>Chloroflexota</taxon>
        <taxon>Anaerolineae</taxon>
        <taxon>Anaerolineales</taxon>
        <taxon>Anaerolineaceae</taxon>
        <taxon>Levilinea</taxon>
    </lineage>
</organism>
<proteinExistence type="predicted"/>
<dbReference type="InterPro" id="IPR026816">
    <property type="entry name" value="Flavodoxin_dom"/>
</dbReference>
<dbReference type="InterPro" id="IPR029039">
    <property type="entry name" value="Flavoprotein-like_sf"/>
</dbReference>
<dbReference type="Gene3D" id="3.40.50.360">
    <property type="match status" value="1"/>
</dbReference>
<evidence type="ECO:0000259" key="1">
    <source>
        <dbReference type="PROSITE" id="PS50902"/>
    </source>
</evidence>
<dbReference type="PROSITE" id="PS50902">
    <property type="entry name" value="FLAVODOXIN_LIKE"/>
    <property type="match status" value="1"/>
</dbReference>
<dbReference type="Pfam" id="PF12724">
    <property type="entry name" value="Flavodoxin_5"/>
    <property type="match status" value="1"/>
</dbReference>
<dbReference type="PANTHER" id="PTHR38030:SF2">
    <property type="entry name" value="PROTOPORPHYRINOGEN IX DEHYDROGENASE [QUINONE]"/>
    <property type="match status" value="1"/>
</dbReference>
<dbReference type="InterPro" id="IPR008254">
    <property type="entry name" value="Flavodoxin/NO_synth"/>
</dbReference>
<dbReference type="PANTHER" id="PTHR38030">
    <property type="entry name" value="PROTOPORPHYRINOGEN IX DEHYDROGENASE [MENAQUINONE]"/>
    <property type="match status" value="1"/>
</dbReference>
<dbReference type="InterPro" id="IPR052200">
    <property type="entry name" value="Protoporphyrinogen_IX_DH"/>
</dbReference>
<accession>A0A0N0RD41</accession>
<protein>
    <submittedName>
        <fullName evidence="2">Flavodoxin</fullName>
    </submittedName>
</protein>
<dbReference type="OrthoDB" id="9795729at2"/>
<dbReference type="SUPFAM" id="SSF52218">
    <property type="entry name" value="Flavoproteins"/>
    <property type="match status" value="1"/>
</dbReference>
<evidence type="ECO:0000313" key="2">
    <source>
        <dbReference type="EMBL" id="GAP19473.1"/>
    </source>
</evidence>
<name>A0A0N0RD41_9CHLR</name>
<dbReference type="GO" id="GO:0010181">
    <property type="term" value="F:FMN binding"/>
    <property type="evidence" value="ECO:0007669"/>
    <property type="project" value="InterPro"/>
</dbReference>
<dbReference type="AlphaFoldDB" id="A0A0N0RD41"/>
<reference evidence="2" key="1">
    <citation type="journal article" date="2015" name="Genome Announc.">
        <title>Draft Genome Sequences of Anaerolinea thermolimosa IMO-1, Bellilinea caldifistulae GOMI-1, Leptolinea tardivitalis YMTK-2, Levilinea saccharolytica KIBI-1, Longilinea arvoryzae KOME-1, Previously Described as Members of the Class Anaerolineae (Chloroflexi).</title>
        <authorList>
            <person name="Matsuura N."/>
            <person name="Tourlousse M.D."/>
            <person name="Ohashi A."/>
            <person name="Hugenholtz P."/>
            <person name="Sekiguchi Y."/>
        </authorList>
    </citation>
    <scope>NUCLEOTIDE SEQUENCE</scope>
    <source>
        <strain evidence="2">KIBI-1</strain>
    </source>
</reference>